<feature type="region of interest" description="Disordered" evidence="1">
    <location>
        <begin position="195"/>
        <end position="252"/>
    </location>
</feature>
<sequence length="277" mass="30967">MDAAPTLHGSRNACRTGLGPRVFMPAREAERDAAQSVSAPDLRRPPTCSLPQPKEAKIPHFRLFSSSFLTVEFGSDEIYLRSRSSLSSSEIWTSLRIWMLHWILETSVAFPRLYPSRFGASIHRPLGSRPRTRAAFIYAAWHNMMPNCTESHCTALTDVEMGHREKRFRMNEFRTNNGFAAWQGEIGVATVSGSSRTDLRPFCRPDVTSRHNPDLNPAGASPSSPRSDRPDNDLTGPAATHDRRQAEPMLPQNQMLGPRQLSENMADLQIELSTPAL</sequence>
<feature type="compositionally biased region" description="Basic and acidic residues" evidence="1">
    <location>
        <begin position="197"/>
        <end position="213"/>
    </location>
</feature>
<protein>
    <submittedName>
        <fullName evidence="2">Uncharacterized protein</fullName>
    </submittedName>
</protein>
<evidence type="ECO:0000313" key="2">
    <source>
        <dbReference type="EMBL" id="ETS64678.1"/>
    </source>
</evidence>
<comment type="caution">
    <text evidence="2">The sequence shown here is derived from an EMBL/GenBank/DDBJ whole genome shotgun (WGS) entry which is preliminary data.</text>
</comment>
<evidence type="ECO:0000256" key="1">
    <source>
        <dbReference type="SAM" id="MobiDB-lite"/>
    </source>
</evidence>
<gene>
    <name evidence="2" type="ORF">PaG_00625</name>
</gene>
<reference evidence="2 3" key="1">
    <citation type="journal article" date="2014" name="Genome Announc.">
        <title>Genome sequence of the basidiomycetous fungus Pseudozyma aphidis DSM70725, an efficient producer of biosurfactant mannosylerythritol lipids.</title>
        <authorList>
            <person name="Lorenz S."/>
            <person name="Guenther M."/>
            <person name="Grumaz C."/>
            <person name="Rupp S."/>
            <person name="Zibek S."/>
            <person name="Sohn K."/>
        </authorList>
    </citation>
    <scope>NUCLEOTIDE SEQUENCE [LARGE SCALE GENOMIC DNA]</scope>
    <source>
        <strain evidence="3">ATCC 32657 / CBS 517.83 / DSM 70725 / JCM 10318 / NBRC 10182 / NRRL Y-7954 / St-0401</strain>
    </source>
</reference>
<dbReference type="AlphaFoldDB" id="W3VSS4"/>
<dbReference type="HOGENOM" id="CLU_1005182_0_0_1"/>
<name>W3VSS4_MOEAP</name>
<organism evidence="2 3">
    <name type="scientific">Moesziomyces aphidis</name>
    <name type="common">Pseudozyma aphidis</name>
    <dbReference type="NCBI Taxonomy" id="84754"/>
    <lineage>
        <taxon>Eukaryota</taxon>
        <taxon>Fungi</taxon>
        <taxon>Dikarya</taxon>
        <taxon>Basidiomycota</taxon>
        <taxon>Ustilaginomycotina</taxon>
        <taxon>Ustilaginomycetes</taxon>
        <taxon>Ustilaginales</taxon>
        <taxon>Ustilaginaceae</taxon>
        <taxon>Moesziomyces</taxon>
    </lineage>
</organism>
<dbReference type="Proteomes" id="UP000019462">
    <property type="component" value="Unassembled WGS sequence"/>
</dbReference>
<dbReference type="EMBL" id="AWNI01000004">
    <property type="protein sequence ID" value="ETS64678.1"/>
    <property type="molecule type" value="Genomic_DNA"/>
</dbReference>
<proteinExistence type="predicted"/>
<accession>W3VSS4</accession>
<keyword evidence="3" id="KW-1185">Reference proteome</keyword>
<evidence type="ECO:0000313" key="3">
    <source>
        <dbReference type="Proteomes" id="UP000019462"/>
    </source>
</evidence>